<dbReference type="AlphaFoldDB" id="Q1IN10"/>
<dbReference type="eggNOG" id="COG1917">
    <property type="taxonomic scope" value="Bacteria"/>
</dbReference>
<organism evidence="3 4">
    <name type="scientific">Koribacter versatilis (strain Ellin345)</name>
    <dbReference type="NCBI Taxonomy" id="204669"/>
    <lineage>
        <taxon>Bacteria</taxon>
        <taxon>Pseudomonadati</taxon>
        <taxon>Acidobacteriota</taxon>
        <taxon>Terriglobia</taxon>
        <taxon>Terriglobales</taxon>
        <taxon>Candidatus Korobacteraceae</taxon>
        <taxon>Candidatus Korobacter</taxon>
    </lineage>
</organism>
<feature type="domain" description="Aspartyl/asparaginy/proline hydroxylase" evidence="1">
    <location>
        <begin position="15"/>
        <end position="172"/>
    </location>
</feature>
<dbReference type="OrthoDB" id="5380394at2"/>
<reference evidence="3 4" key="1">
    <citation type="journal article" date="2009" name="Appl. Environ. Microbiol.">
        <title>Three genomes from the phylum Acidobacteria provide insight into the lifestyles of these microorganisms in soils.</title>
        <authorList>
            <person name="Ward N.L."/>
            <person name="Challacombe J.F."/>
            <person name="Janssen P.H."/>
            <person name="Henrissat B."/>
            <person name="Coutinho P.M."/>
            <person name="Wu M."/>
            <person name="Xie G."/>
            <person name="Haft D.H."/>
            <person name="Sait M."/>
            <person name="Badger J."/>
            <person name="Barabote R.D."/>
            <person name="Bradley B."/>
            <person name="Brettin T.S."/>
            <person name="Brinkac L.M."/>
            <person name="Bruce D."/>
            <person name="Creasy T."/>
            <person name="Daugherty S.C."/>
            <person name="Davidsen T.M."/>
            <person name="DeBoy R.T."/>
            <person name="Detter J.C."/>
            <person name="Dodson R.J."/>
            <person name="Durkin A.S."/>
            <person name="Ganapathy A."/>
            <person name="Gwinn-Giglio M."/>
            <person name="Han C.S."/>
            <person name="Khouri H."/>
            <person name="Kiss H."/>
            <person name="Kothari S.P."/>
            <person name="Madupu R."/>
            <person name="Nelson K.E."/>
            <person name="Nelson W.C."/>
            <person name="Paulsen I."/>
            <person name="Penn K."/>
            <person name="Ren Q."/>
            <person name="Rosovitz M.J."/>
            <person name="Selengut J.D."/>
            <person name="Shrivastava S."/>
            <person name="Sullivan S.A."/>
            <person name="Tapia R."/>
            <person name="Thompson L.S."/>
            <person name="Watkins K.L."/>
            <person name="Yang Q."/>
            <person name="Yu C."/>
            <person name="Zafar N."/>
            <person name="Zhou L."/>
            <person name="Kuske C.R."/>
        </authorList>
    </citation>
    <scope>NUCLEOTIDE SEQUENCE [LARGE SCALE GENOMIC DNA]</scope>
    <source>
        <strain evidence="3 4">Ellin345</strain>
    </source>
</reference>
<dbReference type="Gene3D" id="2.60.120.330">
    <property type="entry name" value="B-lactam Antibiotic, Isopenicillin N Synthase, Chain"/>
    <property type="match status" value="1"/>
</dbReference>
<accession>Q1IN10</accession>
<evidence type="ECO:0000259" key="1">
    <source>
        <dbReference type="Pfam" id="PF05118"/>
    </source>
</evidence>
<dbReference type="Pfam" id="PF05118">
    <property type="entry name" value="Asp_Arg_Hydrox"/>
    <property type="match status" value="1"/>
</dbReference>
<dbReference type="Gene3D" id="3.40.50.300">
    <property type="entry name" value="P-loop containing nucleotide triphosphate hydrolases"/>
    <property type="match status" value="1"/>
</dbReference>
<dbReference type="KEGG" id="aba:Acid345_2739"/>
<feature type="domain" description="Nif11" evidence="2">
    <location>
        <begin position="197"/>
        <end position="246"/>
    </location>
</feature>
<dbReference type="InterPro" id="IPR012903">
    <property type="entry name" value="Nif11"/>
</dbReference>
<keyword evidence="4" id="KW-1185">Reference proteome</keyword>
<dbReference type="SUPFAM" id="SSF52540">
    <property type="entry name" value="P-loop containing nucleoside triphosphate hydrolases"/>
    <property type="match status" value="1"/>
</dbReference>
<dbReference type="RefSeq" id="WP_011523541.1">
    <property type="nucleotide sequence ID" value="NC_008009.1"/>
</dbReference>
<dbReference type="STRING" id="204669.Acid345_2739"/>
<proteinExistence type="predicted"/>
<protein>
    <submittedName>
        <fullName evidence="3">Aspartyl/Asparaginyl beta-hydroxylase</fullName>
    </submittedName>
</protein>
<dbReference type="InterPro" id="IPR027443">
    <property type="entry name" value="IPNS-like_sf"/>
</dbReference>
<name>Q1IN10_KORVE</name>
<gene>
    <name evidence="3" type="ordered locus">Acid345_2739</name>
</gene>
<dbReference type="EnsemblBacteria" id="ABF41740">
    <property type="protein sequence ID" value="ABF41740"/>
    <property type="gene ID" value="Acid345_2739"/>
</dbReference>
<dbReference type="InterPro" id="IPR027417">
    <property type="entry name" value="P-loop_NTPase"/>
</dbReference>
<evidence type="ECO:0000313" key="3">
    <source>
        <dbReference type="EMBL" id="ABF41740.1"/>
    </source>
</evidence>
<dbReference type="Pfam" id="PF07862">
    <property type="entry name" value="Nif11"/>
    <property type="match status" value="1"/>
</dbReference>
<dbReference type="HOGENOM" id="CLU_466752_0_0_0"/>
<dbReference type="SUPFAM" id="SSF51197">
    <property type="entry name" value="Clavaminate synthase-like"/>
    <property type="match status" value="1"/>
</dbReference>
<evidence type="ECO:0000259" key="2">
    <source>
        <dbReference type="Pfam" id="PF07862"/>
    </source>
</evidence>
<evidence type="ECO:0000313" key="4">
    <source>
        <dbReference type="Proteomes" id="UP000002432"/>
    </source>
</evidence>
<dbReference type="EMBL" id="CP000360">
    <property type="protein sequence ID" value="ABF41740.1"/>
    <property type="molecule type" value="Genomic_DNA"/>
</dbReference>
<dbReference type="Proteomes" id="UP000002432">
    <property type="component" value="Chromosome"/>
</dbReference>
<dbReference type="InterPro" id="IPR007803">
    <property type="entry name" value="Asp/Arg/Pro-Hydrxlase"/>
</dbReference>
<dbReference type="CDD" id="cd02209">
    <property type="entry name" value="cupin_XRE_C"/>
    <property type="match status" value="1"/>
</dbReference>
<sequence length="584" mass="65913">MFTTLKLPFQFDVHRLKADLAQVQPDEWVLHHNRVDYDGGWSGAALRSAGGATRNLILDSGQTADYADTPLLDRCHYFREVLAAFDCQLKSVRLLSLAPQSFIKEHTDRELQYEDGELRIHIPIQTNPRVEFYSNGERLLLEEGSTYYLNANLPHRVSNRGASERVHLVIDAKVTPWVDALFQRSLAENWSVPRVAAEEEFEKFQALLLREPALQAKLRAISNPDECFTTACQLGREYGLQFDKADIHAAKLALNRGEVPGTIELESSAESLRDWVPARVHVREPEPIVEWAHFGNQPFTQPFFEQTLSAATASPFASVFRGYSTLPTAADSARDVEPHGFIFHMTRCGSTLLTQMLATLPENLVVAEAPAIDHVAQADLKLASLSTEQHMHWLRAIVRAMGRPRNSSQSRFFVKLHAWNIHQLPLFRAAFPATPWIFLYRDPLEVLASQLMEPGNYSVPGMVDPRTLQLTAADAVLTDRFGWCSKMLARICESAVRFHDTKALFVNYTALPEAACSEVAKHFGLHLSDDEAEKMRARAQFHSKTPFYWAGKDERPKVLKDEAQRQKATELLGPIYQELKALSS</sequence>